<feature type="compositionally biased region" description="Polar residues" evidence="1">
    <location>
        <begin position="1"/>
        <end position="19"/>
    </location>
</feature>
<evidence type="ECO:0000313" key="4">
    <source>
        <dbReference type="Proteomes" id="UP000193623"/>
    </source>
</evidence>
<dbReference type="RefSeq" id="WP_143515499.1">
    <property type="nucleotide sequence ID" value="NZ_FWFT01000006.1"/>
</dbReference>
<keyword evidence="2" id="KW-0472">Membrane</keyword>
<sequence length="99" mass="10549">MSNVNQYIPPSSPYEQTASFGAHRNRDLPASAIQSGASTLPAAWQTRGVAMSGNLPRHTSEPRNLAEVAMAPLRWCFTGSVRAAFTAGVIAACVLMVLF</sequence>
<evidence type="ECO:0000313" key="3">
    <source>
        <dbReference type="EMBL" id="SLN59394.1"/>
    </source>
</evidence>
<reference evidence="3 4" key="1">
    <citation type="submission" date="2017-03" db="EMBL/GenBank/DDBJ databases">
        <authorList>
            <person name="Afonso C.L."/>
            <person name="Miller P.J."/>
            <person name="Scott M.A."/>
            <person name="Spackman E."/>
            <person name="Goraichik I."/>
            <person name="Dimitrov K.M."/>
            <person name="Suarez D.L."/>
            <person name="Swayne D.E."/>
        </authorList>
    </citation>
    <scope>NUCLEOTIDE SEQUENCE [LARGE SCALE GENOMIC DNA]</scope>
    <source>
        <strain evidence="3 4">CECT 8397</strain>
    </source>
</reference>
<gene>
    <name evidence="3" type="ORF">PSJ8397_03155</name>
</gene>
<protein>
    <submittedName>
        <fullName evidence="3">Uncharacterized protein</fullName>
    </submittedName>
</protein>
<organism evidence="3 4">
    <name type="scientific">Pseudooctadecabacter jejudonensis</name>
    <dbReference type="NCBI Taxonomy" id="1391910"/>
    <lineage>
        <taxon>Bacteria</taxon>
        <taxon>Pseudomonadati</taxon>
        <taxon>Pseudomonadota</taxon>
        <taxon>Alphaproteobacteria</taxon>
        <taxon>Rhodobacterales</taxon>
        <taxon>Paracoccaceae</taxon>
        <taxon>Pseudooctadecabacter</taxon>
    </lineage>
</organism>
<dbReference type="EMBL" id="FWFT01000006">
    <property type="protein sequence ID" value="SLN59394.1"/>
    <property type="molecule type" value="Genomic_DNA"/>
</dbReference>
<proteinExistence type="predicted"/>
<keyword evidence="4" id="KW-1185">Reference proteome</keyword>
<evidence type="ECO:0000256" key="2">
    <source>
        <dbReference type="SAM" id="Phobius"/>
    </source>
</evidence>
<keyword evidence="2" id="KW-0812">Transmembrane</keyword>
<feature type="region of interest" description="Disordered" evidence="1">
    <location>
        <begin position="1"/>
        <end position="20"/>
    </location>
</feature>
<evidence type="ECO:0000256" key="1">
    <source>
        <dbReference type="SAM" id="MobiDB-lite"/>
    </source>
</evidence>
<keyword evidence="2" id="KW-1133">Transmembrane helix</keyword>
<name>A0A1Y5TFS7_9RHOB</name>
<dbReference type="OrthoDB" id="9927485at2"/>
<accession>A0A1Y5TFS7</accession>
<dbReference type="Proteomes" id="UP000193623">
    <property type="component" value="Unassembled WGS sequence"/>
</dbReference>
<dbReference type="AlphaFoldDB" id="A0A1Y5TFS7"/>
<feature type="transmembrane region" description="Helical" evidence="2">
    <location>
        <begin position="80"/>
        <end position="98"/>
    </location>
</feature>